<proteinExistence type="predicted"/>
<dbReference type="AlphaFoldDB" id="A0A813GVB3"/>
<feature type="region of interest" description="Disordered" evidence="1">
    <location>
        <begin position="102"/>
        <end position="121"/>
    </location>
</feature>
<feature type="compositionally biased region" description="Basic residues" evidence="1">
    <location>
        <begin position="16"/>
        <end position="26"/>
    </location>
</feature>
<evidence type="ECO:0000256" key="1">
    <source>
        <dbReference type="SAM" id="MobiDB-lite"/>
    </source>
</evidence>
<feature type="compositionally biased region" description="Polar residues" evidence="1">
    <location>
        <begin position="1"/>
        <end position="15"/>
    </location>
</feature>
<keyword evidence="3" id="KW-1185">Reference proteome</keyword>
<organism evidence="2 3">
    <name type="scientific">Polarella glacialis</name>
    <name type="common">Dinoflagellate</name>
    <dbReference type="NCBI Taxonomy" id="89957"/>
    <lineage>
        <taxon>Eukaryota</taxon>
        <taxon>Sar</taxon>
        <taxon>Alveolata</taxon>
        <taxon>Dinophyceae</taxon>
        <taxon>Suessiales</taxon>
        <taxon>Suessiaceae</taxon>
        <taxon>Polarella</taxon>
    </lineage>
</organism>
<comment type="caution">
    <text evidence="2">The sequence shown here is derived from an EMBL/GenBank/DDBJ whole genome shotgun (WGS) entry which is preliminary data.</text>
</comment>
<accession>A0A813GVB3</accession>
<name>A0A813GVB3_POLGL</name>
<reference evidence="2" key="1">
    <citation type="submission" date="2021-02" db="EMBL/GenBank/DDBJ databases">
        <authorList>
            <person name="Dougan E. K."/>
            <person name="Rhodes N."/>
            <person name="Thang M."/>
            <person name="Chan C."/>
        </authorList>
    </citation>
    <scope>NUCLEOTIDE SEQUENCE</scope>
</reference>
<feature type="region of interest" description="Disordered" evidence="1">
    <location>
        <begin position="1"/>
        <end position="34"/>
    </location>
</feature>
<evidence type="ECO:0000313" key="2">
    <source>
        <dbReference type="EMBL" id="CAE8629719.1"/>
    </source>
</evidence>
<protein>
    <submittedName>
        <fullName evidence="2">Uncharacterized protein</fullName>
    </submittedName>
</protein>
<dbReference type="Proteomes" id="UP000654075">
    <property type="component" value="Unassembled WGS sequence"/>
</dbReference>
<dbReference type="EMBL" id="CAJNNV010029693">
    <property type="protein sequence ID" value="CAE8629719.1"/>
    <property type="molecule type" value="Genomic_DNA"/>
</dbReference>
<sequence>MQATTCAKRQSTTNRSKQHRAHNSKRIKIDKETTHRMRRKMVRGREEAGVPGQPKPYAWATWNWQLHHHTPQPQSFLSELPATNMSTRTSCCKTSSHAAYLGSNSTLPSSLAEGSVRKEEEEPRLFFELRESRRLCKREKDI</sequence>
<evidence type="ECO:0000313" key="3">
    <source>
        <dbReference type="Proteomes" id="UP000654075"/>
    </source>
</evidence>
<gene>
    <name evidence="2" type="ORF">PGLA1383_LOCUS46145</name>
</gene>